<dbReference type="GO" id="GO:0046685">
    <property type="term" value="P:response to arsenic-containing substance"/>
    <property type="evidence" value="ECO:0007669"/>
    <property type="project" value="UniProtKB-KW"/>
</dbReference>
<keyword evidence="1" id="KW-0059">Arsenical resistance</keyword>
<dbReference type="PANTHER" id="PTHR43428:SF1">
    <property type="entry name" value="ARSENATE REDUCTASE"/>
    <property type="match status" value="1"/>
</dbReference>
<gene>
    <name evidence="3" type="ORF">BGZ70_005879</name>
</gene>
<dbReference type="OrthoDB" id="2011805at2759"/>
<proteinExistence type="predicted"/>
<sequence length="131" mass="14083">MTDIMFVCAHNAIRSQIAVAFFNHLKTQTGIKGVSAGITPAPEVPQFVLDTMLEVGLDLSGITPVKISPELTATVSTIITLGCSDLLTPVPGVKTADWNITFPKTVPAEDARKLRDGIEAKVKEFIAENNY</sequence>
<dbReference type="InterPro" id="IPR036196">
    <property type="entry name" value="Ptyr_pPase_sf"/>
</dbReference>
<reference evidence="3" key="1">
    <citation type="journal article" date="2020" name="Fungal Divers.">
        <title>Resolving the Mortierellaceae phylogeny through synthesis of multi-gene phylogenetics and phylogenomics.</title>
        <authorList>
            <person name="Vandepol N."/>
            <person name="Liber J."/>
            <person name="Desiro A."/>
            <person name="Na H."/>
            <person name="Kennedy M."/>
            <person name="Barry K."/>
            <person name="Grigoriev I.V."/>
            <person name="Miller A.N."/>
            <person name="O'Donnell K."/>
            <person name="Stajich J.E."/>
            <person name="Bonito G."/>
        </authorList>
    </citation>
    <scope>NUCLEOTIDE SEQUENCE</scope>
    <source>
        <strain evidence="3">CK1249</strain>
    </source>
</reference>
<accession>A0A9P6IPT0</accession>
<dbReference type="PANTHER" id="PTHR43428">
    <property type="entry name" value="ARSENATE REDUCTASE"/>
    <property type="match status" value="1"/>
</dbReference>
<dbReference type="InterPro" id="IPR023485">
    <property type="entry name" value="Ptyr_pPase"/>
</dbReference>
<dbReference type="Proteomes" id="UP000738359">
    <property type="component" value="Unassembled WGS sequence"/>
</dbReference>
<evidence type="ECO:0000256" key="1">
    <source>
        <dbReference type="ARBA" id="ARBA00022849"/>
    </source>
</evidence>
<dbReference type="SMART" id="SM00226">
    <property type="entry name" value="LMWPc"/>
    <property type="match status" value="1"/>
</dbReference>
<dbReference type="SUPFAM" id="SSF52788">
    <property type="entry name" value="Phosphotyrosine protein phosphatases I"/>
    <property type="match status" value="1"/>
</dbReference>
<comment type="caution">
    <text evidence="3">The sequence shown here is derived from an EMBL/GenBank/DDBJ whole genome shotgun (WGS) entry which is preliminary data.</text>
</comment>
<protein>
    <recommendedName>
        <fullName evidence="2">Phosphotyrosine protein phosphatase I domain-containing protein</fullName>
    </recommendedName>
</protein>
<evidence type="ECO:0000313" key="4">
    <source>
        <dbReference type="Proteomes" id="UP000738359"/>
    </source>
</evidence>
<dbReference type="AlphaFoldDB" id="A0A9P6IPT0"/>
<organism evidence="3 4">
    <name type="scientific">Mortierella alpina</name>
    <name type="common">Oleaginous fungus</name>
    <name type="synonym">Mortierella renispora</name>
    <dbReference type="NCBI Taxonomy" id="64518"/>
    <lineage>
        <taxon>Eukaryota</taxon>
        <taxon>Fungi</taxon>
        <taxon>Fungi incertae sedis</taxon>
        <taxon>Mucoromycota</taxon>
        <taxon>Mortierellomycotina</taxon>
        <taxon>Mortierellomycetes</taxon>
        <taxon>Mortierellales</taxon>
        <taxon>Mortierellaceae</taxon>
        <taxon>Mortierella</taxon>
    </lineage>
</organism>
<dbReference type="Gene3D" id="3.40.50.2300">
    <property type="match status" value="1"/>
</dbReference>
<evidence type="ECO:0000313" key="3">
    <source>
        <dbReference type="EMBL" id="KAF9943496.1"/>
    </source>
</evidence>
<feature type="domain" description="Phosphotyrosine protein phosphatase I" evidence="2">
    <location>
        <begin position="2"/>
        <end position="128"/>
    </location>
</feature>
<dbReference type="EMBL" id="JAAAHY010003195">
    <property type="protein sequence ID" value="KAF9943496.1"/>
    <property type="molecule type" value="Genomic_DNA"/>
</dbReference>
<name>A0A9P6IPT0_MORAP</name>
<evidence type="ECO:0000259" key="2">
    <source>
        <dbReference type="SMART" id="SM00226"/>
    </source>
</evidence>
<keyword evidence="4" id="KW-1185">Reference proteome</keyword>
<dbReference type="Pfam" id="PF01451">
    <property type="entry name" value="LMWPc"/>
    <property type="match status" value="1"/>
</dbReference>